<evidence type="ECO:0000256" key="5">
    <source>
        <dbReference type="ARBA" id="ARBA00023136"/>
    </source>
</evidence>
<sequence>MSVTVTWGVGVGHLFETVRILVTLKEVSTYAVLMPSAQHLLAFAITALVMIVIPGPSVLFIVGRALAVGRREAVVTMLGNTLGASVMLVLVALGLGTLIAASAVALTVVKLAGAAYLIYLGVHAFRTRKSLVEAMTTAARPGSTRKTLRQGFLVGVTNAKTAVFFAAALPQFVDQGAGSPAWVQILVLGLVFITIALLSDSLWAFVAGTAREWFARSPRRLELVGGTGGLMIIGLGAGIAVTGTKE</sequence>
<dbReference type="PANTHER" id="PTHR30086:SF20">
    <property type="entry name" value="ARGININE EXPORTER PROTEIN ARGO-RELATED"/>
    <property type="match status" value="1"/>
</dbReference>
<feature type="transmembrane region" description="Helical" evidence="6">
    <location>
        <begin position="99"/>
        <end position="122"/>
    </location>
</feature>
<comment type="caution">
    <text evidence="7">The sequence shown here is derived from an EMBL/GenBank/DDBJ whole genome shotgun (WGS) entry which is preliminary data.</text>
</comment>
<evidence type="ECO:0000256" key="2">
    <source>
        <dbReference type="ARBA" id="ARBA00022475"/>
    </source>
</evidence>
<evidence type="ECO:0000313" key="7">
    <source>
        <dbReference type="EMBL" id="GAA1715045.1"/>
    </source>
</evidence>
<evidence type="ECO:0000313" key="8">
    <source>
        <dbReference type="Proteomes" id="UP001500280"/>
    </source>
</evidence>
<dbReference type="InterPro" id="IPR001123">
    <property type="entry name" value="LeuE-type"/>
</dbReference>
<reference evidence="8" key="1">
    <citation type="journal article" date="2019" name="Int. J. Syst. Evol. Microbiol.">
        <title>The Global Catalogue of Microorganisms (GCM) 10K type strain sequencing project: providing services to taxonomists for standard genome sequencing and annotation.</title>
        <authorList>
            <consortium name="The Broad Institute Genomics Platform"/>
            <consortium name="The Broad Institute Genome Sequencing Center for Infectious Disease"/>
            <person name="Wu L."/>
            <person name="Ma J."/>
        </authorList>
    </citation>
    <scope>NUCLEOTIDE SEQUENCE [LARGE SCALE GENOMIC DNA]</scope>
    <source>
        <strain evidence="8">JCM 14307</strain>
    </source>
</reference>
<keyword evidence="8" id="KW-1185">Reference proteome</keyword>
<evidence type="ECO:0000256" key="3">
    <source>
        <dbReference type="ARBA" id="ARBA00022692"/>
    </source>
</evidence>
<feature type="transmembrane region" description="Helical" evidence="6">
    <location>
        <begin position="40"/>
        <end position="62"/>
    </location>
</feature>
<feature type="transmembrane region" description="Helical" evidence="6">
    <location>
        <begin position="221"/>
        <end position="241"/>
    </location>
</feature>
<keyword evidence="5 6" id="KW-0472">Membrane</keyword>
<keyword evidence="4 6" id="KW-1133">Transmembrane helix</keyword>
<evidence type="ECO:0000256" key="1">
    <source>
        <dbReference type="ARBA" id="ARBA00004651"/>
    </source>
</evidence>
<comment type="subcellular location">
    <subcellularLocation>
        <location evidence="1">Cell membrane</location>
        <topology evidence="1">Multi-pass membrane protein</topology>
    </subcellularLocation>
</comment>
<dbReference type="PANTHER" id="PTHR30086">
    <property type="entry name" value="ARGININE EXPORTER PROTEIN ARGO"/>
    <property type="match status" value="1"/>
</dbReference>
<dbReference type="Pfam" id="PF01810">
    <property type="entry name" value="LysE"/>
    <property type="match status" value="1"/>
</dbReference>
<dbReference type="EMBL" id="BAAANF010000025">
    <property type="protein sequence ID" value="GAA1715045.1"/>
    <property type="molecule type" value="Genomic_DNA"/>
</dbReference>
<accession>A0ABP4V087</accession>
<protein>
    <submittedName>
        <fullName evidence="7">LysE family translocator</fullName>
    </submittedName>
</protein>
<evidence type="ECO:0000256" key="6">
    <source>
        <dbReference type="SAM" id="Phobius"/>
    </source>
</evidence>
<proteinExistence type="predicted"/>
<dbReference type="Proteomes" id="UP001500280">
    <property type="component" value="Unassembled WGS sequence"/>
</dbReference>
<feature type="transmembrane region" description="Helical" evidence="6">
    <location>
        <begin position="185"/>
        <end position="209"/>
    </location>
</feature>
<keyword evidence="3 6" id="KW-0812">Transmembrane</keyword>
<name>A0ABP4V087_9ACTN</name>
<organism evidence="7 8">
    <name type="scientific">Kribbella yunnanensis</name>
    <dbReference type="NCBI Taxonomy" id="190194"/>
    <lineage>
        <taxon>Bacteria</taxon>
        <taxon>Bacillati</taxon>
        <taxon>Actinomycetota</taxon>
        <taxon>Actinomycetes</taxon>
        <taxon>Propionibacteriales</taxon>
        <taxon>Kribbellaceae</taxon>
        <taxon>Kribbella</taxon>
    </lineage>
</organism>
<keyword evidence="2" id="KW-1003">Cell membrane</keyword>
<evidence type="ECO:0000256" key="4">
    <source>
        <dbReference type="ARBA" id="ARBA00022989"/>
    </source>
</evidence>
<gene>
    <name evidence="7" type="ORF">GCM10009745_74250</name>
</gene>
<feature type="transmembrane region" description="Helical" evidence="6">
    <location>
        <begin position="152"/>
        <end position="173"/>
    </location>
</feature>
<feature type="transmembrane region" description="Helical" evidence="6">
    <location>
        <begin position="74"/>
        <end position="93"/>
    </location>
</feature>
<dbReference type="PIRSF" id="PIRSF006324">
    <property type="entry name" value="LeuE"/>
    <property type="match status" value="1"/>
</dbReference>